<reference evidence="1 2" key="1">
    <citation type="journal article" date="2021" name="Elife">
        <title>Chloroplast acquisition without the gene transfer in kleptoplastic sea slugs, Plakobranchus ocellatus.</title>
        <authorList>
            <person name="Maeda T."/>
            <person name="Takahashi S."/>
            <person name="Yoshida T."/>
            <person name="Shimamura S."/>
            <person name="Takaki Y."/>
            <person name="Nagai Y."/>
            <person name="Toyoda A."/>
            <person name="Suzuki Y."/>
            <person name="Arimoto A."/>
            <person name="Ishii H."/>
            <person name="Satoh N."/>
            <person name="Nishiyama T."/>
            <person name="Hasebe M."/>
            <person name="Maruyama T."/>
            <person name="Minagawa J."/>
            <person name="Obokata J."/>
            <person name="Shigenobu S."/>
        </authorList>
    </citation>
    <scope>NUCLEOTIDE SEQUENCE [LARGE SCALE GENOMIC DNA]</scope>
</reference>
<comment type="caution">
    <text evidence="1">The sequence shown here is derived from an EMBL/GenBank/DDBJ whole genome shotgun (WGS) entry which is preliminary data.</text>
</comment>
<dbReference type="Proteomes" id="UP000762676">
    <property type="component" value="Unassembled WGS sequence"/>
</dbReference>
<proteinExistence type="predicted"/>
<gene>
    <name evidence="1" type="ORF">ElyMa_005700000</name>
</gene>
<name>A0AAV4FIL7_9GAST</name>
<keyword evidence="2" id="KW-1185">Reference proteome</keyword>
<organism evidence="1 2">
    <name type="scientific">Elysia marginata</name>
    <dbReference type="NCBI Taxonomy" id="1093978"/>
    <lineage>
        <taxon>Eukaryota</taxon>
        <taxon>Metazoa</taxon>
        <taxon>Spiralia</taxon>
        <taxon>Lophotrochozoa</taxon>
        <taxon>Mollusca</taxon>
        <taxon>Gastropoda</taxon>
        <taxon>Heterobranchia</taxon>
        <taxon>Euthyneura</taxon>
        <taxon>Panpulmonata</taxon>
        <taxon>Sacoglossa</taxon>
        <taxon>Placobranchoidea</taxon>
        <taxon>Plakobranchidae</taxon>
        <taxon>Elysia</taxon>
    </lineage>
</organism>
<protein>
    <submittedName>
        <fullName evidence="1">Uncharacterized protein</fullName>
    </submittedName>
</protein>
<evidence type="ECO:0000313" key="1">
    <source>
        <dbReference type="EMBL" id="GFR72200.1"/>
    </source>
</evidence>
<evidence type="ECO:0000313" key="2">
    <source>
        <dbReference type="Proteomes" id="UP000762676"/>
    </source>
</evidence>
<dbReference type="EMBL" id="BMAT01011398">
    <property type="protein sequence ID" value="GFR72200.1"/>
    <property type="molecule type" value="Genomic_DNA"/>
</dbReference>
<accession>A0AAV4FIL7</accession>
<dbReference type="AlphaFoldDB" id="A0AAV4FIL7"/>
<sequence>MTVAVAPSPVTTLTAFFRLCQTDAAAKHLLYTNIPSYYTWDQHENSWVGLKRGTQITLHGEEMFETPAIGRVYNVRPKQGDCFFHAAPSDSFNSKGVAYLR</sequence>